<reference evidence="7 8" key="1">
    <citation type="journal article" date="2016" name="Genome Announc.">
        <title>Genome Sequence of Madurella mycetomatis mm55, Isolated from a Human Mycetoma Case in Sudan.</title>
        <authorList>
            <person name="Smit S."/>
            <person name="Derks M.F."/>
            <person name="Bervoets S."/>
            <person name="Fahal A."/>
            <person name="van Leeuwen W."/>
            <person name="van Belkum A."/>
            <person name="van de Sande W.W."/>
        </authorList>
    </citation>
    <scope>NUCLEOTIDE SEQUENCE [LARGE SCALE GENOMIC DNA]</scope>
    <source>
        <strain evidence="8">mm55</strain>
    </source>
</reference>
<dbReference type="GO" id="GO:0016020">
    <property type="term" value="C:membrane"/>
    <property type="evidence" value="ECO:0007669"/>
    <property type="project" value="UniProtKB-SubCell"/>
</dbReference>
<dbReference type="Pfam" id="PF13520">
    <property type="entry name" value="AA_permease_2"/>
    <property type="match status" value="1"/>
</dbReference>
<evidence type="ECO:0000256" key="3">
    <source>
        <dbReference type="ARBA" id="ARBA00022989"/>
    </source>
</evidence>
<dbReference type="GO" id="GO:0015179">
    <property type="term" value="F:L-amino acid transmembrane transporter activity"/>
    <property type="evidence" value="ECO:0007669"/>
    <property type="project" value="TreeGrafter"/>
</dbReference>
<feature type="transmembrane region" description="Helical" evidence="6">
    <location>
        <begin position="497"/>
        <end position="521"/>
    </location>
</feature>
<evidence type="ECO:0000256" key="4">
    <source>
        <dbReference type="ARBA" id="ARBA00023136"/>
    </source>
</evidence>
<dbReference type="InterPro" id="IPR050598">
    <property type="entry name" value="AminoAcid_Transporter"/>
</dbReference>
<dbReference type="VEuPathDB" id="FungiDB:MMYC01_204946"/>
<dbReference type="AlphaFoldDB" id="A0A175W140"/>
<feature type="transmembrane region" description="Helical" evidence="6">
    <location>
        <begin position="155"/>
        <end position="177"/>
    </location>
</feature>
<proteinExistence type="predicted"/>
<feature type="compositionally biased region" description="Polar residues" evidence="5">
    <location>
        <begin position="17"/>
        <end position="26"/>
    </location>
</feature>
<keyword evidence="2 6" id="KW-0812">Transmembrane</keyword>
<evidence type="ECO:0000256" key="6">
    <source>
        <dbReference type="SAM" id="Phobius"/>
    </source>
</evidence>
<dbReference type="InterPro" id="IPR002293">
    <property type="entry name" value="AA/rel_permease1"/>
</dbReference>
<keyword evidence="3 6" id="KW-1133">Transmembrane helix</keyword>
<feature type="region of interest" description="Disordered" evidence="5">
    <location>
        <begin position="1"/>
        <end position="31"/>
    </location>
</feature>
<feature type="transmembrane region" description="Helical" evidence="6">
    <location>
        <begin position="467"/>
        <end position="485"/>
    </location>
</feature>
<gene>
    <name evidence="7" type="ORF">MMYC01_204946</name>
</gene>
<dbReference type="Gene3D" id="1.20.1740.10">
    <property type="entry name" value="Amino acid/polyamine transporter I"/>
    <property type="match status" value="1"/>
</dbReference>
<feature type="transmembrane region" description="Helical" evidence="6">
    <location>
        <begin position="65"/>
        <end position="85"/>
    </location>
</feature>
<dbReference type="EMBL" id="LCTW02000170">
    <property type="protein sequence ID" value="KXX77255.1"/>
    <property type="molecule type" value="Genomic_DNA"/>
</dbReference>
<dbReference type="PANTHER" id="PTHR11785:SF353">
    <property type="entry name" value="METHIONINE TRANSPORTER (EUROFUNG)"/>
    <property type="match status" value="1"/>
</dbReference>
<dbReference type="Proteomes" id="UP000078237">
    <property type="component" value="Unassembled WGS sequence"/>
</dbReference>
<evidence type="ECO:0000256" key="5">
    <source>
        <dbReference type="SAM" id="MobiDB-lite"/>
    </source>
</evidence>
<dbReference type="PANTHER" id="PTHR11785">
    <property type="entry name" value="AMINO ACID TRANSPORTER"/>
    <property type="match status" value="1"/>
</dbReference>
<sequence>MQFSRRRPFSERDGETYNDQTPTVSHGHSELSDCGLKYTLEEGGNDSPASYQEATGAPVERNSPLGYSVGPLTIIFLGVSKMVGTGVYSTPSGVLNGTGSVGLSLIYWALGALTSIAGFAVYLEYTAYFPNRSGSNVVYLEQAYPRPRWLLPTAYAFHAVALSFSSGNSMVLANYIFQIGSHVPSPWELKAVAVAGDTLALLCVIFHTRFSYRLCNGIGVVKVLTLIFISLTGLVVLGGHAPRVPNPHLNFVDAFEGRPTPYGATNALYRIIFSYGGFDNAFNVVNEIKNPVKQLRRNGFLAIAIVSILYMLANIAYFAAVTKEDLRSAQQIAASLFFTNVFGSGNAARGFNFLIVLSAFGNIIATLLGTSRLIRECGRQGVLPFPRFWASTRPFGTPLGPYIVKWALNIFTILVLPAGDVFNFITDLQIYPSAFFYFILAVGIYVVRYRRRRLGLPRASFRAWEPIIIFNILVNLYLFIMPWYPPEGGSFAGVVSFWYATYVVVGIGIMVVCAVYYYFWISLIPKLRGYRIRQVVLHLDDGDVQSHQLVKVPLTELADWDATHDAVGRPLRGNNSNVGGAKQATVVAAAPADVEK</sequence>
<comment type="caution">
    <text evidence="7">The sequence shown here is derived from an EMBL/GenBank/DDBJ whole genome shotgun (WGS) entry which is preliminary data.</text>
</comment>
<evidence type="ECO:0000313" key="8">
    <source>
        <dbReference type="Proteomes" id="UP000078237"/>
    </source>
</evidence>
<feature type="transmembrane region" description="Helical" evidence="6">
    <location>
        <begin position="105"/>
        <end position="123"/>
    </location>
</feature>
<name>A0A175W140_9PEZI</name>
<evidence type="ECO:0000313" key="7">
    <source>
        <dbReference type="EMBL" id="KXX77255.1"/>
    </source>
</evidence>
<keyword evidence="8" id="KW-1185">Reference proteome</keyword>
<feature type="transmembrane region" description="Helical" evidence="6">
    <location>
        <begin position="395"/>
        <end position="416"/>
    </location>
</feature>
<comment type="subcellular location">
    <subcellularLocation>
        <location evidence="1">Membrane</location>
        <topology evidence="1">Multi-pass membrane protein</topology>
    </subcellularLocation>
</comment>
<evidence type="ECO:0000256" key="1">
    <source>
        <dbReference type="ARBA" id="ARBA00004141"/>
    </source>
</evidence>
<dbReference type="OrthoDB" id="5982228at2759"/>
<protein>
    <submittedName>
        <fullName evidence="7">High-affinity methionine permease</fullName>
    </submittedName>
</protein>
<accession>A0A175W140</accession>
<dbReference type="STRING" id="100816.A0A175W140"/>
<keyword evidence="4 6" id="KW-0472">Membrane</keyword>
<feature type="transmembrane region" description="Helical" evidence="6">
    <location>
        <begin position="354"/>
        <end position="374"/>
    </location>
</feature>
<feature type="transmembrane region" description="Helical" evidence="6">
    <location>
        <begin position="299"/>
        <end position="320"/>
    </location>
</feature>
<organism evidence="7 8">
    <name type="scientific">Madurella mycetomatis</name>
    <dbReference type="NCBI Taxonomy" id="100816"/>
    <lineage>
        <taxon>Eukaryota</taxon>
        <taxon>Fungi</taxon>
        <taxon>Dikarya</taxon>
        <taxon>Ascomycota</taxon>
        <taxon>Pezizomycotina</taxon>
        <taxon>Sordariomycetes</taxon>
        <taxon>Sordariomycetidae</taxon>
        <taxon>Sordariales</taxon>
        <taxon>Sordariales incertae sedis</taxon>
        <taxon>Madurella</taxon>
    </lineage>
</organism>
<evidence type="ECO:0000256" key="2">
    <source>
        <dbReference type="ARBA" id="ARBA00022692"/>
    </source>
</evidence>
<feature type="transmembrane region" description="Helical" evidence="6">
    <location>
        <begin position="428"/>
        <end position="447"/>
    </location>
</feature>
<feature type="transmembrane region" description="Helical" evidence="6">
    <location>
        <begin position="189"/>
        <end position="208"/>
    </location>
</feature>
<feature type="transmembrane region" description="Helical" evidence="6">
    <location>
        <begin position="220"/>
        <end position="241"/>
    </location>
</feature>